<reference evidence="10 11" key="1">
    <citation type="submission" date="2024-02" db="EMBL/GenBank/DDBJ databases">
        <title>High-quality chromosome-scale genome assembly of Pensacola bahiagrass (Paspalum notatum Flugge var. saurae).</title>
        <authorList>
            <person name="Vega J.M."/>
            <person name="Podio M."/>
            <person name="Orjuela J."/>
            <person name="Siena L.A."/>
            <person name="Pessino S.C."/>
            <person name="Combes M.C."/>
            <person name="Mariac C."/>
            <person name="Albertini E."/>
            <person name="Pupilli F."/>
            <person name="Ortiz J.P.A."/>
            <person name="Leblanc O."/>
        </authorList>
    </citation>
    <scope>NUCLEOTIDE SEQUENCE [LARGE SCALE GENOMIC DNA]</scope>
    <source>
        <strain evidence="10">R1</strain>
        <tissue evidence="10">Leaf</tissue>
    </source>
</reference>
<dbReference type="InterPro" id="IPR001207">
    <property type="entry name" value="Transposase_mutator"/>
</dbReference>
<keyword evidence="6" id="KW-0233">DNA recombination</keyword>
<protein>
    <recommendedName>
        <fullName evidence="9">SWIM-type domain-containing protein</fullName>
    </recommendedName>
</protein>
<name>A0AAQ3XAE8_PASNO</name>
<feature type="domain" description="SWIM-type" evidence="9">
    <location>
        <begin position="214"/>
        <end position="246"/>
    </location>
</feature>
<keyword evidence="4" id="KW-0862">Zinc</keyword>
<dbReference type="PANTHER" id="PTHR46033:SF82">
    <property type="entry name" value="AMINOTRANSFERASE-LIKE PLANT MOBILE DOMAIN-CONTAINING PROTEIN"/>
    <property type="match status" value="1"/>
</dbReference>
<evidence type="ECO:0000313" key="11">
    <source>
        <dbReference type="Proteomes" id="UP001341281"/>
    </source>
</evidence>
<evidence type="ECO:0000256" key="2">
    <source>
        <dbReference type="ARBA" id="ARBA00022723"/>
    </source>
</evidence>
<dbReference type="InterPro" id="IPR007527">
    <property type="entry name" value="Znf_SWIM"/>
</dbReference>
<dbReference type="PANTHER" id="PTHR46033">
    <property type="entry name" value="PROTEIN MAIN-LIKE 2"/>
    <property type="match status" value="1"/>
</dbReference>
<evidence type="ECO:0000256" key="1">
    <source>
        <dbReference type="ARBA" id="ARBA00022578"/>
    </source>
</evidence>
<proteinExistence type="predicted"/>
<dbReference type="EMBL" id="CP144753">
    <property type="protein sequence ID" value="WVZ91648.1"/>
    <property type="molecule type" value="Genomic_DNA"/>
</dbReference>
<dbReference type="GO" id="GO:0006313">
    <property type="term" value="P:DNA transposition"/>
    <property type="evidence" value="ECO:0007669"/>
    <property type="project" value="InterPro"/>
</dbReference>
<dbReference type="PROSITE" id="PS50966">
    <property type="entry name" value="ZF_SWIM"/>
    <property type="match status" value="1"/>
</dbReference>
<dbReference type="GO" id="GO:0008270">
    <property type="term" value="F:zinc ion binding"/>
    <property type="evidence" value="ECO:0007669"/>
    <property type="project" value="UniProtKB-KW"/>
</dbReference>
<evidence type="ECO:0000256" key="6">
    <source>
        <dbReference type="ARBA" id="ARBA00023172"/>
    </source>
</evidence>
<organism evidence="10 11">
    <name type="scientific">Paspalum notatum var. saurae</name>
    <dbReference type="NCBI Taxonomy" id="547442"/>
    <lineage>
        <taxon>Eukaryota</taxon>
        <taxon>Viridiplantae</taxon>
        <taxon>Streptophyta</taxon>
        <taxon>Embryophyta</taxon>
        <taxon>Tracheophyta</taxon>
        <taxon>Spermatophyta</taxon>
        <taxon>Magnoliopsida</taxon>
        <taxon>Liliopsida</taxon>
        <taxon>Poales</taxon>
        <taxon>Poaceae</taxon>
        <taxon>PACMAD clade</taxon>
        <taxon>Panicoideae</taxon>
        <taxon>Andropogonodae</taxon>
        <taxon>Paspaleae</taxon>
        <taxon>Paspalinae</taxon>
        <taxon>Paspalum</taxon>
    </lineage>
</organism>
<dbReference type="Proteomes" id="UP001341281">
    <property type="component" value="Chromosome 09"/>
</dbReference>
<keyword evidence="5" id="KW-0238">DNA-binding</keyword>
<evidence type="ECO:0000256" key="4">
    <source>
        <dbReference type="ARBA" id="ARBA00022833"/>
    </source>
</evidence>
<evidence type="ECO:0000256" key="3">
    <source>
        <dbReference type="ARBA" id="ARBA00022771"/>
    </source>
</evidence>
<keyword evidence="11" id="KW-1185">Reference proteome</keyword>
<evidence type="ECO:0000313" key="10">
    <source>
        <dbReference type="EMBL" id="WVZ91648.1"/>
    </source>
</evidence>
<dbReference type="GO" id="GO:0003677">
    <property type="term" value="F:DNA binding"/>
    <property type="evidence" value="ECO:0007669"/>
    <property type="project" value="UniProtKB-KW"/>
</dbReference>
<evidence type="ECO:0000256" key="5">
    <source>
        <dbReference type="ARBA" id="ARBA00023125"/>
    </source>
</evidence>
<feature type="region of interest" description="Disordered" evidence="8">
    <location>
        <begin position="922"/>
        <end position="1035"/>
    </location>
</feature>
<dbReference type="InterPro" id="IPR006564">
    <property type="entry name" value="Znf_PMZ"/>
</dbReference>
<dbReference type="Pfam" id="PF04434">
    <property type="entry name" value="SWIM"/>
    <property type="match status" value="1"/>
</dbReference>
<evidence type="ECO:0000256" key="8">
    <source>
        <dbReference type="SAM" id="MobiDB-lite"/>
    </source>
</evidence>
<feature type="compositionally biased region" description="Basic and acidic residues" evidence="8">
    <location>
        <begin position="1006"/>
        <end position="1035"/>
    </location>
</feature>
<dbReference type="AlphaFoldDB" id="A0AAQ3XAE8"/>
<dbReference type="Pfam" id="PF00872">
    <property type="entry name" value="Transposase_mut"/>
    <property type="match status" value="1"/>
</dbReference>
<keyword evidence="3 7" id="KW-0863">Zinc-finger</keyword>
<dbReference type="GO" id="GO:0010073">
    <property type="term" value="P:meristem maintenance"/>
    <property type="evidence" value="ECO:0007669"/>
    <property type="project" value="InterPro"/>
</dbReference>
<feature type="compositionally biased region" description="Polar residues" evidence="8">
    <location>
        <begin position="969"/>
        <end position="986"/>
    </location>
</feature>
<sequence length="1035" mass="118459">MGKERKICVISDRHAGILKACKQSYRGYPPLEHRWCVRHFATNLWRHQKDDEVVKKLKVLCGAQDERDFDKLYAELKKMLTKEGKRWMKKQMEKKKHWALAFDEGGARYGIKMTNGAESMNNVFKGSRALPVARIAMYSFAKCNSYFVDRWGKAKLAFDNGARFGAPMAAHLRNEEKLSVMQIGDAYGSDRNLYCVRTTHGSGPGGERFGGRNYKVQIEEGTCQCNFPQFYHAPCSHLISACQDRGLNNKSSKYMSPYYDKESTLKIWEPMFQPYLDPSQWPPYDGHDYCPDPDLLRVKVGRRKKKRLRGDMDKCNGWGKDKYGTGDFNELPGKVRMADPRFPLLEVAYEKDHRAPAIESGQLNFALVIQNFPLCLIIFKCCLVMPVLRMRTHTHVLLWDERYAPYLRQAGFLDLARVVNAGLPPLDPPLLTSLIDRWRPETHTFHLSCGEMTLTLQDAAMILGLPIEGQAVVHVVNANWAHYVELMLGLPLLSAILETVCPPDANEVAVERHARAWLWYLVACFLLPDGSGNTVTSLVLPILSQPWGNIATYSWGSATLAHLYRQLCEACRRHETNSTIGGCGYLLQVWSWERLPIGRPVLGEVPDWDFDEGGPTVLWYWRSVKRVTGDLDRRYKEYTNLLDCVTHHQVVLLNLRCHHLPFKFYSYKCKLKTFSLLKVEWTPYSRHELDPAELSPLFYRDTESWRSITPLIYFLYVEHHLPSRVLRQFGHKQTTPPFTAPTDQALHKRGQYGEKDWCITHVVHIQQWDNRVRQDPRNGAAHSDETYLIYLQWLHGMTRLKLRPNTNQRPIVEVHSDDEEDNYDRRTRYGVQPEKAPLQGYLVRNLGRAFNPVTHSFFTENNVSALDFTGGQIAWLSNEASAALAPGSGSLSSALQALAQTIMKTCRRLSMKIGCYNTAAILPHMEPGGSSTAPRTSQRSRRSTGLRISTPPREPERKDDDIDVEPDFINSSQLQDAPLHFTQSQGDEAGPSGTARGRQKRSRHSNRAEVHRDNQLRTGEGRQRRGVDRYTPRGR</sequence>
<accession>A0AAQ3XAE8</accession>
<dbReference type="Pfam" id="PF10536">
    <property type="entry name" value="PMD"/>
    <property type="match status" value="1"/>
</dbReference>
<dbReference type="SMART" id="SM00575">
    <property type="entry name" value="ZnF_PMZ"/>
    <property type="match status" value="1"/>
</dbReference>
<keyword evidence="2" id="KW-0479">Metal-binding</keyword>
<gene>
    <name evidence="10" type="ORF">U9M48_037792</name>
</gene>
<keyword evidence="1" id="KW-0815">Transposition</keyword>
<dbReference type="GO" id="GO:0004803">
    <property type="term" value="F:transposase activity"/>
    <property type="evidence" value="ECO:0007669"/>
    <property type="project" value="InterPro"/>
</dbReference>
<evidence type="ECO:0000256" key="7">
    <source>
        <dbReference type="PROSITE-ProRule" id="PRU00325"/>
    </source>
</evidence>
<dbReference type="InterPro" id="IPR019557">
    <property type="entry name" value="AminoTfrase-like_pln_mobile"/>
</dbReference>
<evidence type="ECO:0000259" key="9">
    <source>
        <dbReference type="PROSITE" id="PS50966"/>
    </source>
</evidence>
<dbReference type="InterPro" id="IPR044824">
    <property type="entry name" value="MAIN-like"/>
</dbReference>